<feature type="compositionally biased region" description="Low complexity" evidence="3">
    <location>
        <begin position="890"/>
        <end position="906"/>
    </location>
</feature>
<keyword evidence="2" id="KW-0378">Hydrolase</keyword>
<name>A0ABQ5EKC1_9ASTR</name>
<dbReference type="InterPro" id="IPR039537">
    <property type="entry name" value="Retrotran_Ty1/copia-like"/>
</dbReference>
<dbReference type="Proteomes" id="UP001151760">
    <property type="component" value="Unassembled WGS sequence"/>
</dbReference>
<feature type="domain" description="Reverse transcriptase Ty1/copia-type" evidence="4">
    <location>
        <begin position="1423"/>
        <end position="1482"/>
    </location>
</feature>
<feature type="compositionally biased region" description="Polar residues" evidence="3">
    <location>
        <begin position="713"/>
        <end position="740"/>
    </location>
</feature>
<comment type="caution">
    <text evidence="7">The sequence shown here is derived from an EMBL/GenBank/DDBJ whole genome shotgun (WGS) entry which is preliminary data.</text>
</comment>
<evidence type="ECO:0000259" key="4">
    <source>
        <dbReference type="Pfam" id="PF07727"/>
    </source>
</evidence>
<feature type="domain" description="Retroviral polymerase SH3-like" evidence="6">
    <location>
        <begin position="1160"/>
        <end position="1213"/>
    </location>
</feature>
<organism evidence="7 8">
    <name type="scientific">Tanacetum coccineum</name>
    <dbReference type="NCBI Taxonomy" id="301880"/>
    <lineage>
        <taxon>Eukaryota</taxon>
        <taxon>Viridiplantae</taxon>
        <taxon>Streptophyta</taxon>
        <taxon>Embryophyta</taxon>
        <taxon>Tracheophyta</taxon>
        <taxon>Spermatophyta</taxon>
        <taxon>Magnoliopsida</taxon>
        <taxon>eudicotyledons</taxon>
        <taxon>Gunneridae</taxon>
        <taxon>Pentapetalae</taxon>
        <taxon>asterids</taxon>
        <taxon>campanulids</taxon>
        <taxon>Asterales</taxon>
        <taxon>Asteraceae</taxon>
        <taxon>Asteroideae</taxon>
        <taxon>Anthemideae</taxon>
        <taxon>Anthemidinae</taxon>
        <taxon>Tanacetum</taxon>
    </lineage>
</organism>
<dbReference type="InterPro" id="IPR036397">
    <property type="entry name" value="RNaseH_sf"/>
</dbReference>
<evidence type="ECO:0000256" key="2">
    <source>
        <dbReference type="ARBA" id="ARBA00022801"/>
    </source>
</evidence>
<evidence type="ECO:0000313" key="8">
    <source>
        <dbReference type="Proteomes" id="UP001151760"/>
    </source>
</evidence>
<feature type="domain" description="Reverse transcriptase Ty1/copia-type" evidence="4">
    <location>
        <begin position="1358"/>
        <end position="1422"/>
    </location>
</feature>
<feature type="compositionally biased region" description="Polar residues" evidence="3">
    <location>
        <begin position="685"/>
        <end position="705"/>
    </location>
</feature>
<proteinExistence type="predicted"/>
<feature type="region of interest" description="Disordered" evidence="3">
    <location>
        <begin position="890"/>
        <end position="919"/>
    </location>
</feature>
<dbReference type="EMBL" id="BQNB010016398">
    <property type="protein sequence ID" value="GJT51339.1"/>
    <property type="molecule type" value="Genomic_DNA"/>
</dbReference>
<evidence type="ECO:0000256" key="3">
    <source>
        <dbReference type="SAM" id="MobiDB-lite"/>
    </source>
</evidence>
<dbReference type="SUPFAM" id="SSF53098">
    <property type="entry name" value="Ribonuclease H-like"/>
    <property type="match status" value="1"/>
</dbReference>
<dbReference type="InterPro" id="IPR013103">
    <property type="entry name" value="RVT_2"/>
</dbReference>
<evidence type="ECO:0000313" key="7">
    <source>
        <dbReference type="EMBL" id="GJT51339.1"/>
    </source>
</evidence>
<feature type="domain" description="GAG-pre-integrase" evidence="5">
    <location>
        <begin position="1015"/>
        <end position="1087"/>
    </location>
</feature>
<dbReference type="CDD" id="cd09272">
    <property type="entry name" value="RNase_HI_RT_Ty1"/>
    <property type="match status" value="1"/>
</dbReference>
<dbReference type="Pfam" id="PF13976">
    <property type="entry name" value="gag_pre-integrs"/>
    <property type="match status" value="1"/>
</dbReference>
<evidence type="ECO:0000259" key="6">
    <source>
        <dbReference type="Pfam" id="PF25597"/>
    </source>
</evidence>
<gene>
    <name evidence="7" type="ORF">Tco_0977496</name>
</gene>
<dbReference type="InterPro" id="IPR057670">
    <property type="entry name" value="SH3_retrovirus"/>
</dbReference>
<reference evidence="7" key="1">
    <citation type="journal article" date="2022" name="Int. J. Mol. Sci.">
        <title>Draft Genome of Tanacetum Coccineum: Genomic Comparison of Closely Related Tanacetum-Family Plants.</title>
        <authorList>
            <person name="Yamashiro T."/>
            <person name="Shiraishi A."/>
            <person name="Nakayama K."/>
            <person name="Satake H."/>
        </authorList>
    </citation>
    <scope>NUCLEOTIDE SEQUENCE</scope>
</reference>
<dbReference type="Pfam" id="PF25597">
    <property type="entry name" value="SH3_retrovirus"/>
    <property type="match status" value="1"/>
</dbReference>
<reference evidence="7" key="2">
    <citation type="submission" date="2022-01" db="EMBL/GenBank/DDBJ databases">
        <authorList>
            <person name="Yamashiro T."/>
            <person name="Shiraishi A."/>
            <person name="Satake H."/>
            <person name="Nakayama K."/>
        </authorList>
    </citation>
    <scope>NUCLEOTIDE SEQUENCE</scope>
</reference>
<accession>A0ABQ5EKC1</accession>
<dbReference type="InterPro" id="IPR025724">
    <property type="entry name" value="GAG-pre-integrase_dom"/>
</dbReference>
<dbReference type="PANTHER" id="PTHR42648:SF18">
    <property type="entry name" value="RETROTRANSPOSON, UNCLASSIFIED-LIKE PROTEIN"/>
    <property type="match status" value="1"/>
</dbReference>
<dbReference type="InterPro" id="IPR012337">
    <property type="entry name" value="RNaseH-like_sf"/>
</dbReference>
<protein>
    <submittedName>
        <fullName evidence="7">Retrovirus-related pol polyprotein from transposon TNT 1-94</fullName>
    </submittedName>
</protein>
<evidence type="ECO:0000256" key="1">
    <source>
        <dbReference type="ARBA" id="ARBA00022723"/>
    </source>
</evidence>
<feature type="compositionally biased region" description="Polar residues" evidence="3">
    <location>
        <begin position="907"/>
        <end position="919"/>
    </location>
</feature>
<sequence>MAFMSAVAASRFLSTNNQLRTSSNPRNQATIQDGRVTVQQVQGRQVQSYAGTGNKGKSTSLGETMQVDRQGLLNAIIFKVKDTWLDSVLSLRGQGILHGIPDGQAVQTVIPQNAAFQTDDLDAYDSDCDDISTAKAVLMANLSNYGSNVLSEVPHFETYQNDMDNQSVQAMQHFEQTPIVDFPENEITSDVGQSAQTVYILTKPQVFYDDTHKQELGYQNMFYLKKAQRIKPTLYDDSVISRQHDVIPVTDEEETLILEELNQLSEDFGKHFVPQQELSAEQAFWLQTSNPNTEPSDTSPVKIEAPSELPKCSVDKQCFEIHKKELFLDNDRLLHQIMSQDVILTVMNSTAIFGDYVNLEMKKSESCNKCLDLETELVKKKNMVEQYVYTELSNSFSKLEKHCISLELAIQLNQQIFQKDKSCENQNAPEYFENNDLKAHLQEKDTTNNKLRNHIKSLRKTNKKDRVKQDMDEIETINIELEHSVAKLLSENELLHKEIRHLKKIYKDQFDLIKKTRVLTKEHSDSLIAKLNSKYMENADLKGQIQEKIFVTTSLQNELRRLKGKNVLDNAAIITNATTITPGMFKLNLEPLSRKLMNNRESHIDYLKHTQEYVDTLWEIIEEANAIHPLDSTLDSSCKYVTRIQDLLVYVRDTCPSVIKPSKKLVVVTPPNKNKKLRFAEPVTLPSNTKQQVGSHNTPDSNKPMLTSIGLKGSTSASRSQPLGNSKNNRISQTTNSNQKNKVEDHLRKFKSKSNKTNRVVELICNADVKHSMLNANSELICATCNQCMFDAIHDMNVLDFVNDVNVRSKSKSAKNNKKQNIWKPTGKVFTEVGYRWKPTGRTFTLVGNSCPLTRFTSTKVVPLKGTTSKSVETQKPEINVYCRRPKQIKSVGSSSKSKIVESRISNNSEPNQSWGSNASDVPSSSFFCRFQAVQIVVWYLDSGCSKYMTGNRSQLINFVLKFMGTVYYVEGLGHNLFSVGQFCDSNLEVVFRKHTCHIRDLDGVDLLKGSRGSNLYTLSLDNMMSTSSICLLSKASKTKSWLWHRRLSHLNFEYITQLAKQGMVHGLPRLKFQKDHLCSTCALRKSKKHSYKLKDEDSILEKLYLLHMDLCGPMRIQSINGKKYILVIVDDYSRFMWVKFLRSKDEKPDLSYLHVFGALCYPTNDSDDLGKLQPKADIGIFVGYAPAKKAFRIYNKRTRVIIETIHVDFDELMAMAFEQFSSGPELQLMTPGTSSSRLVPNLVPQPPVVPPTKNDWDLLFQPMFDEYFNPPPCALSPVPVAVALQVVDLDGSPSSTSIDKDTPTTISTRKQLQTDAMWCYFDAFLTSVEPKNFKEAMLESSWIEAMQEEIHEFKRLEVWELVPCPDKVLLIKLKWIFKVKKDEFGGILKNKARLVTQGFRHEEGIDFEESFAPVSRIEAIQGFVDQENPSHVYKLKKALYGLKQAPHVWYDMLSSFLISQQFSKGAVDPTLFKRKARNDLLLLTDHGFKFTKIPLYCDNKSAIALCCNNVQHSRSKHIDVRYHFIKDQVENGVVELYFVRTEYQLAGIFTKALP</sequence>
<evidence type="ECO:0000259" key="5">
    <source>
        <dbReference type="Pfam" id="PF13976"/>
    </source>
</evidence>
<dbReference type="Pfam" id="PF07727">
    <property type="entry name" value="RVT_2"/>
    <property type="match status" value="2"/>
</dbReference>
<keyword evidence="1" id="KW-0479">Metal-binding</keyword>
<dbReference type="Gene3D" id="3.30.420.10">
    <property type="entry name" value="Ribonuclease H-like superfamily/Ribonuclease H"/>
    <property type="match status" value="1"/>
</dbReference>
<feature type="region of interest" description="Disordered" evidence="3">
    <location>
        <begin position="683"/>
        <end position="745"/>
    </location>
</feature>
<keyword evidence="8" id="KW-1185">Reference proteome</keyword>
<dbReference type="PANTHER" id="PTHR42648">
    <property type="entry name" value="TRANSPOSASE, PUTATIVE-RELATED"/>
    <property type="match status" value="1"/>
</dbReference>